<name>A0A5C0XRU0_PYRFU</name>
<evidence type="ECO:0000313" key="1">
    <source>
        <dbReference type="EMBL" id="QEK79499.1"/>
    </source>
</evidence>
<dbReference type="PANTHER" id="PTHR39640">
    <property type="entry name" value="VNG6129C"/>
    <property type="match status" value="1"/>
</dbReference>
<reference evidence="1 2" key="1">
    <citation type="submission" date="2017-08" db="EMBL/GenBank/DDBJ databases">
        <title>Resequencing and Reannotation of the genome of Pyrococcus furiosus type strain DSM3638.</title>
        <authorList>
            <person name="Reichelt R.M."/>
            <person name="Bunk B."/>
        </authorList>
    </citation>
    <scope>NUCLEOTIDE SEQUENCE [LARGE SCALE GENOMIC DNA]</scope>
    <source>
        <strain evidence="1 2">DSM 3638</strain>
    </source>
</reference>
<dbReference type="EMBL" id="CP023154">
    <property type="protein sequence ID" value="QEK79499.1"/>
    <property type="molecule type" value="Genomic_DNA"/>
</dbReference>
<dbReference type="Gene3D" id="3.40.91.30">
    <property type="match status" value="1"/>
</dbReference>
<dbReference type="Proteomes" id="UP000324354">
    <property type="component" value="Chromosome"/>
</dbReference>
<dbReference type="RefSeq" id="WP_011013043.1">
    <property type="nucleotide sequence ID" value="NC_003413.1"/>
</dbReference>
<proteinExistence type="predicted"/>
<dbReference type="OrthoDB" id="57367at2157"/>
<dbReference type="Pfam" id="PF05626">
    <property type="entry name" value="DUF790"/>
    <property type="match status" value="1"/>
</dbReference>
<dbReference type="PANTHER" id="PTHR39640:SF1">
    <property type="entry name" value="DUF790 FAMILY PROTEIN"/>
    <property type="match status" value="1"/>
</dbReference>
<organism evidence="1 2">
    <name type="scientific">Pyrococcus furiosus (strain ATCC 43587 / DSM 3638 / JCM 8422 / Vc1)</name>
    <dbReference type="NCBI Taxonomy" id="186497"/>
    <lineage>
        <taxon>Archaea</taxon>
        <taxon>Methanobacteriati</taxon>
        <taxon>Methanobacteriota</taxon>
        <taxon>Thermococci</taxon>
        <taxon>Thermococcales</taxon>
        <taxon>Thermococcaceae</taxon>
        <taxon>Pyrococcus</taxon>
    </lineage>
</organism>
<dbReference type="InterPro" id="IPR008508">
    <property type="entry name" value="Bax1"/>
</dbReference>
<dbReference type="AlphaFoldDB" id="A0A5C0XRU0"/>
<dbReference type="GeneID" id="41713724"/>
<dbReference type="GeneID" id="13301276"/>
<accession>A0A5C0XRU0</accession>
<gene>
    <name evidence="1" type="ORF">PFDSM3638_09575</name>
</gene>
<dbReference type="SMR" id="A0A5C0XRU0"/>
<protein>
    <submittedName>
        <fullName evidence="1">DUF790 domain-containing protein</fullName>
    </submittedName>
</protein>
<sequence length="375" mass="43753">MLPKELLDATRRRGKIYLKFASEEHFRLARAVILAFKSSVGQKYEDLQEKLRHMERAENYRKVRGFAKILERESEFTTSSSLDPLEVRRFLFSRGYVTSEIERAKIIAEAATYFNTTPEEIERAMFADREEEKILTRVPGISEEELIRRYNLSLLQTLMFNSARMSFRVSENHKRIFRLIKLLGLMYEISGENIEITGPASILKMTRKYGTSMAKLIPEIVKAKEWAIKAEIIEDKRVYFFELSSEDDILLPKLEVSVEYDSSLEREFVTKIKRILGVEVIREPGIIKAGQYAYIPDFLIRKNGKEVYVEIAGFWTRSYIKSKLEKLSNVDVKMLIIVNDELLADKLGKIHDVIVMRKGKIPYKEVILKLKEMLN</sequence>
<dbReference type="PIRSF" id="PIRSF019435">
    <property type="entry name" value="UCP019435"/>
    <property type="match status" value="1"/>
</dbReference>
<evidence type="ECO:0000313" key="2">
    <source>
        <dbReference type="Proteomes" id="UP000324354"/>
    </source>
</evidence>